<dbReference type="Proteomes" id="UP000297777">
    <property type="component" value="Unassembled WGS sequence"/>
</dbReference>
<name>A0A4Z1F8K0_9HELO</name>
<protein>
    <recommendedName>
        <fullName evidence="3">F-box domain-containing protein</fullName>
    </recommendedName>
</protein>
<accession>A0A4Z1F8K0</accession>
<sequence>MSVQGMNVLSISKQLGTISNVLALTDPFLGATMSTNAKDGFGPSLTDILPIEMIQTICKYLPIEDILNFRLMSNVCAAAGIDRLAQNIYVIFTRESFEKLLNISKHPRMSKRVLAIHYDPLRMRAVGEDDYNHLLSDVKFQPGSESLTKMVRGFEARNKICEEQDLMVKSEFSSFVFSQVLPKLSSLNRLTMVQCELKQSVHLRLDVKPTPTFCDSMGHDARYHKEASIFLAAAANAGTKLDYLQLERLTLNMLFDAPTGTNTILSYWPDARYLRHLHLWNIRTPSSKAYHGLKQLLQATSNLEHLLITEGSAESKWPKIDWDEIIGGLTMPSLNSVDLWSLVGSKSSLIEFFQRHAKTLRDLTLRYCFLKEPVIEWGEVFDGIKNDLTLRTAGFSCLKYFSSEGQNTFYRTVDFDHIYHGNTFHLLLEDRLMRKNLLAKELSLVPSEVWQKYILHLRT</sequence>
<proteinExistence type="predicted"/>
<keyword evidence="2" id="KW-1185">Reference proteome</keyword>
<dbReference type="EMBL" id="PQXH01000006">
    <property type="protein sequence ID" value="TGO19093.1"/>
    <property type="molecule type" value="Genomic_DNA"/>
</dbReference>
<evidence type="ECO:0000313" key="1">
    <source>
        <dbReference type="EMBL" id="TGO19093.1"/>
    </source>
</evidence>
<dbReference type="InterPro" id="IPR032675">
    <property type="entry name" value="LRR_dom_sf"/>
</dbReference>
<comment type="caution">
    <text evidence="1">The sequence shown here is derived from an EMBL/GenBank/DDBJ whole genome shotgun (WGS) entry which is preliminary data.</text>
</comment>
<evidence type="ECO:0008006" key="3">
    <source>
        <dbReference type="Google" id="ProtNLM"/>
    </source>
</evidence>
<organism evidence="1 2">
    <name type="scientific">Botrytis tulipae</name>
    <dbReference type="NCBI Taxonomy" id="87230"/>
    <lineage>
        <taxon>Eukaryota</taxon>
        <taxon>Fungi</taxon>
        <taxon>Dikarya</taxon>
        <taxon>Ascomycota</taxon>
        <taxon>Pezizomycotina</taxon>
        <taxon>Leotiomycetes</taxon>
        <taxon>Helotiales</taxon>
        <taxon>Sclerotiniaceae</taxon>
        <taxon>Botrytis</taxon>
    </lineage>
</organism>
<gene>
    <name evidence="1" type="ORF">BTUL_0006g01300</name>
</gene>
<evidence type="ECO:0000313" key="2">
    <source>
        <dbReference type="Proteomes" id="UP000297777"/>
    </source>
</evidence>
<dbReference type="Gene3D" id="3.80.10.10">
    <property type="entry name" value="Ribonuclease Inhibitor"/>
    <property type="match status" value="1"/>
</dbReference>
<reference evidence="1 2" key="1">
    <citation type="submission" date="2017-12" db="EMBL/GenBank/DDBJ databases">
        <title>Comparative genomics of Botrytis spp.</title>
        <authorList>
            <person name="Valero-Jimenez C.A."/>
            <person name="Tapia P."/>
            <person name="Veloso J."/>
            <person name="Silva-Moreno E."/>
            <person name="Staats M."/>
            <person name="Valdes J.H."/>
            <person name="Van Kan J.A.L."/>
        </authorList>
    </citation>
    <scope>NUCLEOTIDE SEQUENCE [LARGE SCALE GENOMIC DNA]</scope>
    <source>
        <strain evidence="1 2">Bt9001</strain>
    </source>
</reference>
<dbReference type="OrthoDB" id="5422579at2759"/>
<dbReference type="SUPFAM" id="SSF52047">
    <property type="entry name" value="RNI-like"/>
    <property type="match status" value="1"/>
</dbReference>
<dbReference type="AlphaFoldDB" id="A0A4Z1F8K0"/>